<accession>A0ABT3G9M2</accession>
<evidence type="ECO:0000313" key="2">
    <source>
        <dbReference type="Proteomes" id="UP001165653"/>
    </source>
</evidence>
<name>A0ABT3G9M2_9BACT</name>
<keyword evidence="2" id="KW-1185">Reference proteome</keyword>
<dbReference type="RefSeq" id="WP_264516127.1">
    <property type="nucleotide sequence ID" value="NZ_JAPDDR010000016.1"/>
</dbReference>
<evidence type="ECO:0000313" key="1">
    <source>
        <dbReference type="EMBL" id="MCW1916548.1"/>
    </source>
</evidence>
<protein>
    <submittedName>
        <fullName evidence="1">Uncharacterized protein</fullName>
    </submittedName>
</protein>
<sequence length="126" mass="14815">MSGMPRYEIINLGFSPADGERPELRFIEGDIHFSFLDWREVLVRFTAYDVRYFSWIEELDVPGIRDDVAYEVLESEVIRKYKEQKIISPDDVYRHFKICFNEQGVLDVVCERIAVHGQKGLDEVIP</sequence>
<dbReference type="Proteomes" id="UP001165653">
    <property type="component" value="Unassembled WGS sequence"/>
</dbReference>
<proteinExistence type="predicted"/>
<organism evidence="1 2">
    <name type="scientific">Luteolibacter rhizosphaerae</name>
    <dbReference type="NCBI Taxonomy" id="2989719"/>
    <lineage>
        <taxon>Bacteria</taxon>
        <taxon>Pseudomonadati</taxon>
        <taxon>Verrucomicrobiota</taxon>
        <taxon>Verrucomicrobiia</taxon>
        <taxon>Verrucomicrobiales</taxon>
        <taxon>Verrucomicrobiaceae</taxon>
        <taxon>Luteolibacter</taxon>
    </lineage>
</organism>
<reference evidence="1" key="1">
    <citation type="submission" date="2022-10" db="EMBL/GenBank/DDBJ databases">
        <title>Luteolibacter sp. GHJ8, whole genome shotgun sequencing project.</title>
        <authorList>
            <person name="Zhao G."/>
            <person name="Shen L."/>
        </authorList>
    </citation>
    <scope>NUCLEOTIDE SEQUENCE</scope>
    <source>
        <strain evidence="1">GHJ8</strain>
    </source>
</reference>
<comment type="caution">
    <text evidence="1">The sequence shown here is derived from an EMBL/GenBank/DDBJ whole genome shotgun (WGS) entry which is preliminary data.</text>
</comment>
<gene>
    <name evidence="1" type="ORF">OJ996_23375</name>
</gene>
<dbReference type="EMBL" id="JAPDDR010000016">
    <property type="protein sequence ID" value="MCW1916548.1"/>
    <property type="molecule type" value="Genomic_DNA"/>
</dbReference>